<keyword evidence="2" id="KW-1133">Transmembrane helix</keyword>
<evidence type="ECO:0000256" key="1">
    <source>
        <dbReference type="SAM" id="MobiDB-lite"/>
    </source>
</evidence>
<feature type="transmembrane region" description="Helical" evidence="2">
    <location>
        <begin position="178"/>
        <end position="199"/>
    </location>
</feature>
<dbReference type="PANTHER" id="PTHR42109:SF2">
    <property type="entry name" value="INTEGRAL MEMBRANE PROTEIN"/>
    <property type="match status" value="1"/>
</dbReference>
<feature type="transmembrane region" description="Helical" evidence="2">
    <location>
        <begin position="250"/>
        <end position="270"/>
    </location>
</feature>
<feature type="transmembrane region" description="Helical" evidence="2">
    <location>
        <begin position="206"/>
        <end position="230"/>
    </location>
</feature>
<dbReference type="PANTHER" id="PTHR42109">
    <property type="entry name" value="UNPLACED GENOMIC SCAFFOLD UM_SCAF_CONTIG_1.265, WHOLE GENOME SHOTGUN SEQUENCE"/>
    <property type="match status" value="1"/>
</dbReference>
<dbReference type="EMBL" id="PJQD01000018">
    <property type="protein sequence ID" value="POY75281.1"/>
    <property type="molecule type" value="Genomic_DNA"/>
</dbReference>
<feature type="transmembrane region" description="Helical" evidence="2">
    <location>
        <begin position="42"/>
        <end position="65"/>
    </location>
</feature>
<comment type="caution">
    <text evidence="3">The sequence shown here is derived from an EMBL/GenBank/DDBJ whole genome shotgun (WGS) entry which is preliminary data.</text>
</comment>
<evidence type="ECO:0000313" key="3">
    <source>
        <dbReference type="EMBL" id="POY75281.1"/>
    </source>
</evidence>
<keyword evidence="4" id="KW-1185">Reference proteome</keyword>
<proteinExistence type="predicted"/>
<keyword evidence="2" id="KW-0812">Transmembrane</keyword>
<dbReference type="OrthoDB" id="2560628at2759"/>
<accession>A0A2S5BEU9</accession>
<reference evidence="3 4" key="1">
    <citation type="journal article" date="2018" name="Front. Microbiol.">
        <title>Prospects for Fungal Bioremediation of Acidic Radioactive Waste Sites: Characterization and Genome Sequence of Rhodotorula taiwanensis MD1149.</title>
        <authorList>
            <person name="Tkavc R."/>
            <person name="Matrosova V.Y."/>
            <person name="Grichenko O.E."/>
            <person name="Gostincar C."/>
            <person name="Volpe R.P."/>
            <person name="Klimenkova P."/>
            <person name="Gaidamakova E.K."/>
            <person name="Zhou C.E."/>
            <person name="Stewart B.J."/>
            <person name="Lyman M.G."/>
            <person name="Malfatti S.A."/>
            <person name="Rubinfeld B."/>
            <person name="Courtot M."/>
            <person name="Singh J."/>
            <person name="Dalgard C.L."/>
            <person name="Hamilton T."/>
            <person name="Frey K.G."/>
            <person name="Gunde-Cimerman N."/>
            <person name="Dugan L."/>
            <person name="Daly M.J."/>
        </authorList>
    </citation>
    <scope>NUCLEOTIDE SEQUENCE [LARGE SCALE GENOMIC DNA]</scope>
    <source>
        <strain evidence="3 4">MD1149</strain>
    </source>
</reference>
<gene>
    <name evidence="3" type="ORF">BMF94_1651</name>
</gene>
<evidence type="ECO:0000256" key="2">
    <source>
        <dbReference type="SAM" id="Phobius"/>
    </source>
</evidence>
<evidence type="ECO:0000313" key="4">
    <source>
        <dbReference type="Proteomes" id="UP000237144"/>
    </source>
</evidence>
<feature type="transmembrane region" description="Helical" evidence="2">
    <location>
        <begin position="134"/>
        <end position="158"/>
    </location>
</feature>
<feature type="transmembrane region" description="Helical" evidence="2">
    <location>
        <begin position="77"/>
        <end position="99"/>
    </location>
</feature>
<sequence>MARATSDTAPAIVFLLLYLAVFAVLARLYATKAVKWRSRYSFVLFHVIMRVTGMALGVAFSCLSWEQERQARTGVLIAYLVFAAEGYFSLILCASRFLIVWQQDRLGRSELEPRIPKGTPTSERIKKLVAAPILWIEYQLAAANAIIVAGSSIMSQSITNPDSPDAHSKSTTGKAMRIAGTGIFLGLVQAIIFIAILSYRKRGDRTLVMILLTWPFLTARGIYGILSVVTPGWSYSNAAAYGPNGFTSNFLAAEYAMGIATEWVTCVLLLGTHFSALNGGDELVEDHNAEDTDKLRMQSLGDVETSRRSSVGARKEG</sequence>
<feature type="region of interest" description="Disordered" evidence="1">
    <location>
        <begin position="294"/>
        <end position="317"/>
    </location>
</feature>
<protein>
    <submittedName>
        <fullName evidence="3">Uncharacterized protein</fullName>
    </submittedName>
</protein>
<keyword evidence="2" id="KW-0472">Membrane</keyword>
<dbReference type="Proteomes" id="UP000237144">
    <property type="component" value="Unassembled WGS sequence"/>
</dbReference>
<organism evidence="3 4">
    <name type="scientific">Rhodotorula taiwanensis</name>
    <dbReference type="NCBI Taxonomy" id="741276"/>
    <lineage>
        <taxon>Eukaryota</taxon>
        <taxon>Fungi</taxon>
        <taxon>Dikarya</taxon>
        <taxon>Basidiomycota</taxon>
        <taxon>Pucciniomycotina</taxon>
        <taxon>Microbotryomycetes</taxon>
        <taxon>Sporidiobolales</taxon>
        <taxon>Sporidiobolaceae</taxon>
        <taxon>Rhodotorula</taxon>
    </lineage>
</organism>
<dbReference type="AlphaFoldDB" id="A0A2S5BEU9"/>
<name>A0A2S5BEU9_9BASI</name>
<feature type="transmembrane region" description="Helical" evidence="2">
    <location>
        <begin position="12"/>
        <end position="30"/>
    </location>
</feature>